<organism evidence="1 2">
    <name type="scientific">Ascaris lumbricoides</name>
    <name type="common">Giant roundworm</name>
    <dbReference type="NCBI Taxonomy" id="6252"/>
    <lineage>
        <taxon>Eukaryota</taxon>
        <taxon>Metazoa</taxon>
        <taxon>Ecdysozoa</taxon>
        <taxon>Nematoda</taxon>
        <taxon>Chromadorea</taxon>
        <taxon>Rhabditida</taxon>
        <taxon>Spirurina</taxon>
        <taxon>Ascaridomorpha</taxon>
        <taxon>Ascaridoidea</taxon>
        <taxon>Ascarididae</taxon>
        <taxon>Ascaris</taxon>
    </lineage>
</organism>
<sequence length="98" mass="10882">MTAGCKEQKSDAIEGRSGRRWLREGSTLLQLKMNKPGLARFRLSVLSPLSLLDTSKTRTTPPTTLHSAAFSRERSAIRELRSKPCTMAVCCWRDSAAT</sequence>
<evidence type="ECO:0000313" key="1">
    <source>
        <dbReference type="Proteomes" id="UP000036681"/>
    </source>
</evidence>
<dbReference type="AlphaFoldDB" id="A0A0M3HQ62"/>
<evidence type="ECO:0000313" key="2">
    <source>
        <dbReference type="WBParaSite" id="ALUE_0000416401-mRNA-1"/>
    </source>
</evidence>
<keyword evidence="1" id="KW-1185">Reference proteome</keyword>
<reference evidence="2" key="1">
    <citation type="submission" date="2017-02" db="UniProtKB">
        <authorList>
            <consortium name="WormBaseParasite"/>
        </authorList>
    </citation>
    <scope>IDENTIFICATION</scope>
</reference>
<protein>
    <submittedName>
        <fullName evidence="2">Uncharacterized protein</fullName>
    </submittedName>
</protein>
<dbReference type="Proteomes" id="UP000036681">
    <property type="component" value="Unplaced"/>
</dbReference>
<dbReference type="WBParaSite" id="ALUE_0000416401-mRNA-1">
    <property type="protein sequence ID" value="ALUE_0000416401-mRNA-1"/>
    <property type="gene ID" value="ALUE_0000416401"/>
</dbReference>
<proteinExistence type="predicted"/>
<accession>A0A0M3HQ62</accession>
<name>A0A0M3HQ62_ASCLU</name>